<evidence type="ECO:0000313" key="10">
    <source>
        <dbReference type="Proteomes" id="UP001244341"/>
    </source>
</evidence>
<comment type="similarity">
    <text evidence="2">Belongs to the EFG1 family.</text>
</comment>
<evidence type="ECO:0000256" key="7">
    <source>
        <dbReference type="ARBA" id="ARBA00023242"/>
    </source>
</evidence>
<comment type="subcellular location">
    <subcellularLocation>
        <location evidence="1">Nucleus</location>
        <location evidence="1">Nucleolus</location>
    </subcellularLocation>
</comment>
<dbReference type="PANTHER" id="PTHR33911:SF1">
    <property type="entry name" value="RRNA-PROCESSING PROTEIN EFG1"/>
    <property type="match status" value="1"/>
</dbReference>
<feature type="compositionally biased region" description="Basic and acidic residues" evidence="8">
    <location>
        <begin position="66"/>
        <end position="80"/>
    </location>
</feature>
<evidence type="ECO:0000256" key="2">
    <source>
        <dbReference type="ARBA" id="ARBA00006916"/>
    </source>
</evidence>
<dbReference type="Pfam" id="PF10153">
    <property type="entry name" value="Efg1"/>
    <property type="match status" value="1"/>
</dbReference>
<feature type="region of interest" description="Disordered" evidence="8">
    <location>
        <begin position="1"/>
        <end position="37"/>
    </location>
</feature>
<evidence type="ECO:0000256" key="1">
    <source>
        <dbReference type="ARBA" id="ARBA00004604"/>
    </source>
</evidence>
<evidence type="ECO:0000313" key="9">
    <source>
        <dbReference type="EMBL" id="WIA21303.1"/>
    </source>
</evidence>
<reference evidence="9 10" key="1">
    <citation type="submission" date="2023-05" db="EMBL/GenBank/DDBJ databases">
        <title>A 100% complete, gapless, phased diploid assembly of the Scenedesmus obliquus UTEX 3031 genome.</title>
        <authorList>
            <person name="Biondi T.C."/>
            <person name="Hanschen E.R."/>
            <person name="Kwon T."/>
            <person name="Eng W."/>
            <person name="Kruse C.P.S."/>
            <person name="Koehler S.I."/>
            <person name="Kunde Y."/>
            <person name="Gleasner C.D."/>
            <person name="You Mak K.T."/>
            <person name="Polle J."/>
            <person name="Hovde B.T."/>
            <person name="Starkenburg S.R."/>
        </authorList>
    </citation>
    <scope>NUCLEOTIDE SEQUENCE [LARGE SCALE GENOMIC DNA]</scope>
    <source>
        <strain evidence="9 10">DOE0152z</strain>
    </source>
</reference>
<evidence type="ECO:0000256" key="8">
    <source>
        <dbReference type="SAM" id="MobiDB-lite"/>
    </source>
</evidence>
<feature type="compositionally biased region" description="Basic residues" evidence="8">
    <location>
        <begin position="1"/>
        <end position="11"/>
    </location>
</feature>
<keyword evidence="7" id="KW-0539">Nucleus</keyword>
<keyword evidence="5" id="KW-0698">rRNA processing</keyword>
<protein>
    <recommendedName>
        <fullName evidence="3">rRNA-processing protein EFG1</fullName>
    </recommendedName>
    <alternativeName>
        <fullName evidence="4">rRNA-processing protein efg1</fullName>
    </alternativeName>
</protein>
<dbReference type="InterPro" id="IPR019310">
    <property type="entry name" value="Efg1"/>
</dbReference>
<feature type="region of interest" description="Disordered" evidence="8">
    <location>
        <begin position="58"/>
        <end position="80"/>
    </location>
</feature>
<organism evidence="9 10">
    <name type="scientific">Tetradesmus obliquus</name>
    <name type="common">Green alga</name>
    <name type="synonym">Acutodesmus obliquus</name>
    <dbReference type="NCBI Taxonomy" id="3088"/>
    <lineage>
        <taxon>Eukaryota</taxon>
        <taxon>Viridiplantae</taxon>
        <taxon>Chlorophyta</taxon>
        <taxon>core chlorophytes</taxon>
        <taxon>Chlorophyceae</taxon>
        <taxon>CS clade</taxon>
        <taxon>Sphaeropleales</taxon>
        <taxon>Scenedesmaceae</taxon>
        <taxon>Tetradesmus</taxon>
    </lineage>
</organism>
<keyword evidence="10" id="KW-1185">Reference proteome</keyword>
<dbReference type="EMBL" id="CP126220">
    <property type="protein sequence ID" value="WIA21303.1"/>
    <property type="molecule type" value="Genomic_DNA"/>
</dbReference>
<evidence type="ECO:0000256" key="5">
    <source>
        <dbReference type="ARBA" id="ARBA00022552"/>
    </source>
</evidence>
<gene>
    <name evidence="9" type="ORF">OEZ85_000535</name>
</gene>
<dbReference type="PANTHER" id="PTHR33911">
    <property type="entry name" value="RRNA-PROCESSING PROTEIN EFG1"/>
    <property type="match status" value="1"/>
</dbReference>
<dbReference type="Proteomes" id="UP001244341">
    <property type="component" value="Chromosome 13b"/>
</dbReference>
<evidence type="ECO:0000256" key="4">
    <source>
        <dbReference type="ARBA" id="ARBA00019827"/>
    </source>
</evidence>
<dbReference type="InterPro" id="IPR050786">
    <property type="entry name" value="EFG1_rRNA-proc"/>
</dbReference>
<evidence type="ECO:0000256" key="6">
    <source>
        <dbReference type="ARBA" id="ARBA00023054"/>
    </source>
</evidence>
<evidence type="ECO:0000256" key="3">
    <source>
        <dbReference type="ARBA" id="ARBA00018689"/>
    </source>
</evidence>
<proteinExistence type="inferred from homology"/>
<name>A0ABY8UNV5_TETOB</name>
<keyword evidence="6" id="KW-0175">Coiled coil</keyword>
<accession>A0ABY8UNV5</accession>
<feature type="compositionally biased region" description="Polar residues" evidence="8">
    <location>
        <begin position="18"/>
        <end position="37"/>
    </location>
</feature>
<sequence length="110" mass="13188">MKHKNMAKKGRLLGPRQNKPQPSGGVQQSGKLRSFKNQIRGIERLLRKEDLEPRVRAAKEQQLQQLKEKQEAQQRSEREKRLATKYHKIRFFERVKVERQIQKMMAKQQQ</sequence>